<keyword evidence="7" id="KW-1185">Reference proteome</keyword>
<evidence type="ECO:0000313" key="6">
    <source>
        <dbReference type="EMBL" id="MEO9248217.1"/>
    </source>
</evidence>
<dbReference type="InterPro" id="IPR003339">
    <property type="entry name" value="ABC/ECF_trnsptr_transmembrane"/>
</dbReference>
<gene>
    <name evidence="6" type="ORF">ABDK96_11030</name>
</gene>
<accession>A0ABV0IL20</accession>
<dbReference type="Pfam" id="PF02361">
    <property type="entry name" value="CbiQ"/>
    <property type="match status" value="1"/>
</dbReference>
<comment type="caution">
    <text evidence="6">The sequence shown here is derived from an EMBL/GenBank/DDBJ whole genome shotgun (WGS) entry which is preliminary data.</text>
</comment>
<keyword evidence="4 5" id="KW-0472">Membrane</keyword>
<feature type="transmembrane region" description="Helical" evidence="5">
    <location>
        <begin position="66"/>
        <end position="84"/>
    </location>
</feature>
<dbReference type="CDD" id="cd16914">
    <property type="entry name" value="EcfT"/>
    <property type="match status" value="1"/>
</dbReference>
<evidence type="ECO:0000256" key="1">
    <source>
        <dbReference type="ARBA" id="ARBA00004141"/>
    </source>
</evidence>
<evidence type="ECO:0000256" key="2">
    <source>
        <dbReference type="ARBA" id="ARBA00022692"/>
    </source>
</evidence>
<dbReference type="RefSeq" id="WP_347920820.1">
    <property type="nucleotide sequence ID" value="NZ_JBDXMX010000004.1"/>
</dbReference>
<keyword evidence="3 5" id="KW-1133">Transmembrane helix</keyword>
<evidence type="ECO:0000256" key="4">
    <source>
        <dbReference type="ARBA" id="ARBA00023136"/>
    </source>
</evidence>
<organism evidence="6 7">
    <name type="scientific">Citricoccus nitrophenolicus</name>
    <dbReference type="NCBI Taxonomy" id="863575"/>
    <lineage>
        <taxon>Bacteria</taxon>
        <taxon>Bacillati</taxon>
        <taxon>Actinomycetota</taxon>
        <taxon>Actinomycetes</taxon>
        <taxon>Micrococcales</taxon>
        <taxon>Micrococcaceae</taxon>
        <taxon>Citricoccus</taxon>
    </lineage>
</organism>
<evidence type="ECO:0000256" key="5">
    <source>
        <dbReference type="SAM" id="Phobius"/>
    </source>
</evidence>
<sequence length="198" mass="20775">MISLYVPGRGPLHRMPAGVKLGGFAVLALAASFLPASWWAAAGLLALPPVVFAVAGLGWRLLARDARLLVMLLAFLVVTQLVFLEPVQAATNTARVLSLVLLAQAVTRSTPVEGVLGAAEALFGPLRRFGVRPDRIGLALALTLAAVGQLGLSIRQVREAQRSRGVRAGAWAWVVPVLVLSLQHADDVGDALVARGQS</sequence>
<evidence type="ECO:0000313" key="7">
    <source>
        <dbReference type="Proteomes" id="UP001484097"/>
    </source>
</evidence>
<dbReference type="PANTHER" id="PTHR33514:SF13">
    <property type="entry name" value="PROTEIN ABCI12, CHLOROPLASTIC"/>
    <property type="match status" value="1"/>
</dbReference>
<evidence type="ECO:0000256" key="3">
    <source>
        <dbReference type="ARBA" id="ARBA00022989"/>
    </source>
</evidence>
<protein>
    <submittedName>
        <fullName evidence="6">Energy-coupling factor transporter transmembrane protein EcfT</fullName>
    </submittedName>
</protein>
<feature type="transmembrane region" description="Helical" evidence="5">
    <location>
        <begin position="12"/>
        <end position="32"/>
    </location>
</feature>
<name>A0ABV0IL20_9MICC</name>
<proteinExistence type="predicted"/>
<keyword evidence="2 5" id="KW-0812">Transmembrane</keyword>
<feature type="transmembrane region" description="Helical" evidence="5">
    <location>
        <begin position="38"/>
        <end position="59"/>
    </location>
</feature>
<comment type="subcellular location">
    <subcellularLocation>
        <location evidence="1">Membrane</location>
        <topology evidence="1">Multi-pass membrane protein</topology>
    </subcellularLocation>
</comment>
<reference evidence="6 7" key="1">
    <citation type="submission" date="2024-05" db="EMBL/GenBank/DDBJ databases">
        <authorList>
            <person name="Yi C."/>
        </authorList>
    </citation>
    <scope>NUCLEOTIDE SEQUENCE [LARGE SCALE GENOMIC DNA]</scope>
    <source>
        <strain evidence="6 7">XS13</strain>
    </source>
</reference>
<dbReference type="PANTHER" id="PTHR33514">
    <property type="entry name" value="PROTEIN ABCI12, CHLOROPLASTIC"/>
    <property type="match status" value="1"/>
</dbReference>
<dbReference type="EMBL" id="JBDXMX010000004">
    <property type="protein sequence ID" value="MEO9248217.1"/>
    <property type="molecule type" value="Genomic_DNA"/>
</dbReference>
<feature type="transmembrane region" description="Helical" evidence="5">
    <location>
        <begin position="136"/>
        <end position="154"/>
    </location>
</feature>
<dbReference type="Proteomes" id="UP001484097">
    <property type="component" value="Unassembled WGS sequence"/>
</dbReference>